<evidence type="ECO:0000313" key="4">
    <source>
        <dbReference type="EMBL" id="MEJ8568942.1"/>
    </source>
</evidence>
<comment type="similarity">
    <text evidence="1">Belongs to the membrane fusion protein (MFP) (TC 8.A.1) family.</text>
</comment>
<feature type="region of interest" description="Disordered" evidence="2">
    <location>
        <begin position="385"/>
        <end position="407"/>
    </location>
</feature>
<dbReference type="PANTHER" id="PTHR30469:SF12">
    <property type="entry name" value="MULTIDRUG RESISTANCE PROTEIN MDTA"/>
    <property type="match status" value="1"/>
</dbReference>
<reference evidence="4 5" key="1">
    <citation type="submission" date="2024-02" db="EMBL/GenBank/DDBJ databases">
        <title>A novel Wenzhouxiangellaceae bacterium, isolated from coastal sediments.</title>
        <authorList>
            <person name="Du Z.-J."/>
            <person name="Ye Y.-Q."/>
            <person name="Zhang X.-Y."/>
        </authorList>
    </citation>
    <scope>NUCLEOTIDE SEQUENCE [LARGE SCALE GENOMIC DNA]</scope>
    <source>
        <strain evidence="4 5">CH-27</strain>
    </source>
</reference>
<dbReference type="AlphaFoldDB" id="A0AAW9RFM5"/>
<evidence type="ECO:0000256" key="2">
    <source>
        <dbReference type="SAM" id="MobiDB-lite"/>
    </source>
</evidence>
<dbReference type="Gene3D" id="2.40.420.20">
    <property type="match status" value="1"/>
</dbReference>
<feature type="domain" description="Multidrug resistance protein MdtA-like barrel-sandwich hybrid" evidence="3">
    <location>
        <begin position="74"/>
        <end position="210"/>
    </location>
</feature>
<comment type="caution">
    <text evidence="4">The sequence shown here is derived from an EMBL/GenBank/DDBJ whole genome shotgun (WGS) entry which is preliminary data.</text>
</comment>
<dbReference type="InterPro" id="IPR006143">
    <property type="entry name" value="RND_pump_MFP"/>
</dbReference>
<evidence type="ECO:0000256" key="1">
    <source>
        <dbReference type="ARBA" id="ARBA00009477"/>
    </source>
</evidence>
<dbReference type="GO" id="GO:1990281">
    <property type="term" value="C:efflux pump complex"/>
    <property type="evidence" value="ECO:0007669"/>
    <property type="project" value="TreeGrafter"/>
</dbReference>
<dbReference type="SUPFAM" id="SSF111369">
    <property type="entry name" value="HlyD-like secretion proteins"/>
    <property type="match status" value="1"/>
</dbReference>
<dbReference type="Proteomes" id="UP001359886">
    <property type="component" value="Unassembled WGS sequence"/>
</dbReference>
<dbReference type="NCBIfam" id="TIGR01730">
    <property type="entry name" value="RND_mfp"/>
    <property type="match status" value="1"/>
</dbReference>
<dbReference type="GO" id="GO:0015562">
    <property type="term" value="F:efflux transmembrane transporter activity"/>
    <property type="evidence" value="ECO:0007669"/>
    <property type="project" value="TreeGrafter"/>
</dbReference>
<gene>
    <name evidence="4" type="ORF">V3330_15015</name>
</gene>
<dbReference type="RefSeq" id="WP_354696260.1">
    <property type="nucleotide sequence ID" value="NZ_JAZHOG010000010.1"/>
</dbReference>
<sequence>MKKFLRIFLPVLVLGLAIVAFAALVSLGKGRNPERKESGTAAVLVEVETAQVQSLNLTVVSQGAVRPRTETVLVPEVSGRIVNVSPNFVAGGFFRGGEVLLQIDPSDYEAALKRAEANLASRQAQYADQKARSEQALRDWQNLGREGEPSDLTLRKPQLAEALAGVLAAEADLQKARRDLERTRIRLPYDGLVRAKQVDIGQYVSPGTSLGVTFAIDTAEIRLPLTSRDLAFLKLPAATGGDSESRPQVRLSAESSGVNGEWHAEIIRTEGVIDETSRVVYAVAQVVDPYGVLGISDQQVLRVGTFVRAEIEGIPADNVVVLPRAVLRTNDTVLIANESNELEIRPVDLLRSEADHIYVRGGIRDGERVISTPMSAPIPGMRLALTSDETPGAPSDQASLADAKADQ</sequence>
<dbReference type="EMBL" id="JAZHOG010000010">
    <property type="protein sequence ID" value="MEJ8568942.1"/>
    <property type="molecule type" value="Genomic_DNA"/>
</dbReference>
<protein>
    <submittedName>
        <fullName evidence="4">Efflux RND transporter periplasmic adaptor subunit</fullName>
    </submittedName>
</protein>
<accession>A0AAW9RFM5</accession>
<proteinExistence type="inferred from homology"/>
<dbReference type="Gene3D" id="1.10.287.470">
    <property type="entry name" value="Helix hairpin bin"/>
    <property type="match status" value="1"/>
</dbReference>
<dbReference type="InterPro" id="IPR058625">
    <property type="entry name" value="MdtA-like_BSH"/>
</dbReference>
<evidence type="ECO:0000259" key="3">
    <source>
        <dbReference type="Pfam" id="PF25917"/>
    </source>
</evidence>
<keyword evidence="5" id="KW-1185">Reference proteome</keyword>
<name>A0AAW9RFM5_9GAMM</name>
<dbReference type="Gene3D" id="2.40.30.170">
    <property type="match status" value="1"/>
</dbReference>
<dbReference type="Pfam" id="PF25917">
    <property type="entry name" value="BSH_RND"/>
    <property type="match status" value="1"/>
</dbReference>
<dbReference type="PANTHER" id="PTHR30469">
    <property type="entry name" value="MULTIDRUG RESISTANCE PROTEIN MDTA"/>
    <property type="match status" value="1"/>
</dbReference>
<dbReference type="Gene3D" id="2.40.50.100">
    <property type="match status" value="1"/>
</dbReference>
<organism evidence="4 5">
    <name type="scientific">Elongatibacter sediminis</name>
    <dbReference type="NCBI Taxonomy" id="3119006"/>
    <lineage>
        <taxon>Bacteria</taxon>
        <taxon>Pseudomonadati</taxon>
        <taxon>Pseudomonadota</taxon>
        <taxon>Gammaproteobacteria</taxon>
        <taxon>Chromatiales</taxon>
        <taxon>Wenzhouxiangellaceae</taxon>
        <taxon>Elongatibacter</taxon>
    </lineage>
</organism>
<evidence type="ECO:0000313" key="5">
    <source>
        <dbReference type="Proteomes" id="UP001359886"/>
    </source>
</evidence>